<keyword evidence="1" id="KW-0732">Signal</keyword>
<feature type="chain" id="PRO_5045782842" evidence="1">
    <location>
        <begin position="22"/>
        <end position="280"/>
    </location>
</feature>
<protein>
    <submittedName>
        <fullName evidence="2">Uncharacterized protein</fullName>
    </submittedName>
</protein>
<feature type="signal peptide" evidence="1">
    <location>
        <begin position="1"/>
        <end position="21"/>
    </location>
</feature>
<proteinExistence type="predicted"/>
<evidence type="ECO:0000313" key="3">
    <source>
        <dbReference type="Proteomes" id="UP000031883"/>
    </source>
</evidence>
<dbReference type="RefSeq" id="WP_038630720.1">
    <property type="nucleotide sequence ID" value="NZ_CP008955.1"/>
</dbReference>
<name>A0ABM5SJH9_9GAMM</name>
<accession>A0ABM5SJH9</accession>
<dbReference type="EMBL" id="CP009997">
    <property type="protein sequence ID" value="AJJ34608.1"/>
    <property type="molecule type" value="Genomic_DNA"/>
</dbReference>
<reference evidence="2 3" key="1">
    <citation type="journal article" date="2015" name="Genome Announc.">
        <title>Thirty-Two Complete Genome Assemblies of Nine Yersinia Species, Including Y. pestis, Y. pseudotuberculosis, and Y. enterocolitica.</title>
        <authorList>
            <person name="Johnson S.L."/>
            <person name="Daligault H.E."/>
            <person name="Davenport K.W."/>
            <person name="Jaissle J."/>
            <person name="Frey K.G."/>
            <person name="Ladner J.T."/>
            <person name="Broomall S.M."/>
            <person name="Bishop-Lilly K.A."/>
            <person name="Bruce D.C."/>
            <person name="Coyne S.R."/>
            <person name="Gibbons H.S."/>
            <person name="Lo C.C."/>
            <person name="Munk A.C."/>
            <person name="Rosenzweig C.N."/>
            <person name="Koroleva G.I."/>
            <person name="Palacios G.F."/>
            <person name="Redden C.L."/>
            <person name="Xu Y."/>
            <person name="Minogue T.D."/>
            <person name="Chain P.S."/>
        </authorList>
    </citation>
    <scope>NUCLEOTIDE SEQUENCE [LARGE SCALE GENOMIC DNA]</scope>
    <source>
        <strain evidence="2 3">Y231</strain>
    </source>
</reference>
<gene>
    <name evidence="2" type="ORF">CH54_3270</name>
</gene>
<keyword evidence="3" id="KW-1185">Reference proteome</keyword>
<dbReference type="Proteomes" id="UP000031883">
    <property type="component" value="Chromosome"/>
</dbReference>
<sequence>MKIIKLLLIFTLILTSFVTNAKVDNAASSLPLLTDNSMAWRNYVVSDRIDPQGEYVAEYLVNEVFKGREIVIDNTTVTVNGVCKYEYSKEKMTPLQYWNSQKTVDLYKTFLSGYNVKLKNTLGLITPVNPSIECVYPFSYFIEVDNSLVFVLKNRAIIYSQVNEEDKVSVVVCAHKEQTSEQIYEHGYIVDCYYKNMDILDSYQKYRSSLVSDDRAHLQEKIALNKSFSMKCDNGCIVVEYKWNGPDHLVITQQFDGGETRIYFSKEEQGSRIVTKSFPD</sequence>
<evidence type="ECO:0000256" key="1">
    <source>
        <dbReference type="SAM" id="SignalP"/>
    </source>
</evidence>
<evidence type="ECO:0000313" key="2">
    <source>
        <dbReference type="EMBL" id="AJJ34608.1"/>
    </source>
</evidence>
<organism evidence="2 3">
    <name type="scientific">Yersinia rochesterensis</name>
    <dbReference type="NCBI Taxonomy" id="1604335"/>
    <lineage>
        <taxon>Bacteria</taxon>
        <taxon>Pseudomonadati</taxon>
        <taxon>Pseudomonadota</taxon>
        <taxon>Gammaproteobacteria</taxon>
        <taxon>Enterobacterales</taxon>
        <taxon>Yersiniaceae</taxon>
        <taxon>Yersinia</taxon>
    </lineage>
</organism>